<keyword evidence="8" id="KW-0289">Folate biosynthesis</keyword>
<dbReference type="CDD" id="cd00739">
    <property type="entry name" value="DHPS"/>
    <property type="match status" value="1"/>
</dbReference>
<comment type="caution">
    <text evidence="10">The sequence shown here is derived from an EMBL/GenBank/DDBJ whole genome shotgun (WGS) entry which is preliminary data.</text>
</comment>
<organism evidence="10 11">
    <name type="scientific">Silvibacterium dinghuense</name>
    <dbReference type="NCBI Taxonomy" id="1560006"/>
    <lineage>
        <taxon>Bacteria</taxon>
        <taxon>Pseudomonadati</taxon>
        <taxon>Acidobacteriota</taxon>
        <taxon>Terriglobia</taxon>
        <taxon>Terriglobales</taxon>
        <taxon>Acidobacteriaceae</taxon>
        <taxon>Silvibacterium</taxon>
    </lineage>
</organism>
<dbReference type="GO" id="GO:0005829">
    <property type="term" value="C:cytosol"/>
    <property type="evidence" value="ECO:0007669"/>
    <property type="project" value="TreeGrafter"/>
</dbReference>
<dbReference type="InterPro" id="IPR011005">
    <property type="entry name" value="Dihydropteroate_synth-like_sf"/>
</dbReference>
<evidence type="ECO:0000256" key="5">
    <source>
        <dbReference type="ARBA" id="ARBA00022679"/>
    </source>
</evidence>
<dbReference type="PANTHER" id="PTHR20941">
    <property type="entry name" value="FOLATE SYNTHESIS PROTEINS"/>
    <property type="match status" value="1"/>
</dbReference>
<evidence type="ECO:0000259" key="9">
    <source>
        <dbReference type="PROSITE" id="PS50972"/>
    </source>
</evidence>
<reference evidence="10 11" key="1">
    <citation type="journal article" date="2016" name="Int. J. Syst. Evol. Microbiol.">
        <title>Acidipila dinghuensis sp. nov., an acidobacterium isolated from forest soil.</title>
        <authorList>
            <person name="Jiang Y.W."/>
            <person name="Wang J."/>
            <person name="Chen M.H."/>
            <person name="Lv Y.Y."/>
            <person name="Qiu L.H."/>
        </authorList>
    </citation>
    <scope>NUCLEOTIDE SEQUENCE [LARGE SCALE GENOMIC DNA]</scope>
    <source>
        <strain evidence="10 11">DHOF10</strain>
    </source>
</reference>
<dbReference type="InterPro" id="IPR000489">
    <property type="entry name" value="Pterin-binding_dom"/>
</dbReference>
<proteinExistence type="predicted"/>
<comment type="cofactor">
    <cofactor evidence="2">
        <name>Mg(2+)</name>
        <dbReference type="ChEBI" id="CHEBI:18420"/>
    </cofactor>
</comment>
<dbReference type="PROSITE" id="PS00793">
    <property type="entry name" value="DHPS_2"/>
    <property type="match status" value="1"/>
</dbReference>
<dbReference type="GO" id="GO:0046654">
    <property type="term" value="P:tetrahydrofolate biosynthetic process"/>
    <property type="evidence" value="ECO:0007669"/>
    <property type="project" value="TreeGrafter"/>
</dbReference>
<evidence type="ECO:0000313" key="10">
    <source>
        <dbReference type="EMBL" id="RXS93499.1"/>
    </source>
</evidence>
<dbReference type="NCBIfam" id="TIGR01496">
    <property type="entry name" value="DHPS"/>
    <property type="match status" value="1"/>
</dbReference>
<keyword evidence="6" id="KW-0479">Metal-binding</keyword>
<evidence type="ECO:0000313" key="11">
    <source>
        <dbReference type="Proteomes" id="UP000290253"/>
    </source>
</evidence>
<dbReference type="Pfam" id="PF00809">
    <property type="entry name" value="Pterin_bind"/>
    <property type="match status" value="1"/>
</dbReference>
<protein>
    <recommendedName>
        <fullName evidence="4">dihydropteroate synthase</fullName>
        <ecNumber evidence="4">2.5.1.15</ecNumber>
    </recommendedName>
</protein>
<comment type="catalytic activity">
    <reaction evidence="1">
        <text>(7,8-dihydropterin-6-yl)methyl diphosphate + 4-aminobenzoate = 7,8-dihydropteroate + diphosphate</text>
        <dbReference type="Rhea" id="RHEA:19949"/>
        <dbReference type="ChEBI" id="CHEBI:17836"/>
        <dbReference type="ChEBI" id="CHEBI:17839"/>
        <dbReference type="ChEBI" id="CHEBI:33019"/>
        <dbReference type="ChEBI" id="CHEBI:72950"/>
        <dbReference type="EC" id="2.5.1.15"/>
    </reaction>
</comment>
<evidence type="ECO:0000256" key="7">
    <source>
        <dbReference type="ARBA" id="ARBA00022842"/>
    </source>
</evidence>
<evidence type="ECO:0000256" key="8">
    <source>
        <dbReference type="ARBA" id="ARBA00022909"/>
    </source>
</evidence>
<evidence type="ECO:0000256" key="4">
    <source>
        <dbReference type="ARBA" id="ARBA00012458"/>
    </source>
</evidence>
<name>A0A4Q1S9D9_9BACT</name>
<dbReference type="InterPro" id="IPR006390">
    <property type="entry name" value="DHP_synth_dom"/>
</dbReference>
<feature type="domain" description="Pterin-binding" evidence="9">
    <location>
        <begin position="1"/>
        <end position="262"/>
    </location>
</feature>
<dbReference type="Gene3D" id="3.20.20.20">
    <property type="entry name" value="Dihydropteroate synthase-like"/>
    <property type="match status" value="1"/>
</dbReference>
<evidence type="ECO:0000256" key="1">
    <source>
        <dbReference type="ARBA" id="ARBA00000012"/>
    </source>
</evidence>
<sequence>MGILNVTPDSFSDGSRYAAIETALEHALRLLDEGADLLDIGGESTRPGRHPEISAEEEQERILPVIAAVLRERPDTVISVDTYKASTAQAAIQAGAEIINDISGFLWDPAMASVCAETQCGVVLMHTRGRSEEWRSLPPLADDEVAPLVKWDLAARLLAATQAGVTQKHIVLDPGYGFGKSFDENYPLLAHQDALRELRCGLLVGISRKSFLGRRLADLHGGKDAPVEAREHATIAANVAAILAGAHIVRVHAVRPMTEAARIADAILESA</sequence>
<evidence type="ECO:0000256" key="3">
    <source>
        <dbReference type="ARBA" id="ARBA00004763"/>
    </source>
</evidence>
<evidence type="ECO:0000256" key="2">
    <source>
        <dbReference type="ARBA" id="ARBA00001946"/>
    </source>
</evidence>
<dbReference type="Proteomes" id="UP000290253">
    <property type="component" value="Unassembled WGS sequence"/>
</dbReference>
<dbReference type="InterPro" id="IPR045031">
    <property type="entry name" value="DHP_synth-like"/>
</dbReference>
<comment type="pathway">
    <text evidence="3">Cofactor biosynthesis; tetrahydrofolate biosynthesis; 7,8-dihydrofolate from 2-amino-4-hydroxy-6-hydroxymethyl-7,8-dihydropteridine diphosphate and 4-aminobenzoate: step 1/2.</text>
</comment>
<keyword evidence="5 10" id="KW-0808">Transferase</keyword>
<dbReference type="EC" id="2.5.1.15" evidence="4"/>
<keyword evidence="11" id="KW-1185">Reference proteome</keyword>
<dbReference type="PANTHER" id="PTHR20941:SF1">
    <property type="entry name" value="FOLIC ACID SYNTHESIS PROTEIN FOL1"/>
    <property type="match status" value="1"/>
</dbReference>
<dbReference type="GO" id="GO:0004156">
    <property type="term" value="F:dihydropteroate synthase activity"/>
    <property type="evidence" value="ECO:0007669"/>
    <property type="project" value="UniProtKB-EC"/>
</dbReference>
<evidence type="ECO:0000256" key="6">
    <source>
        <dbReference type="ARBA" id="ARBA00022723"/>
    </source>
</evidence>
<dbReference type="OrthoDB" id="9811744at2"/>
<dbReference type="PROSITE" id="PS50972">
    <property type="entry name" value="PTERIN_BINDING"/>
    <property type="match status" value="1"/>
</dbReference>
<dbReference type="AlphaFoldDB" id="A0A4Q1S9D9"/>
<dbReference type="GO" id="GO:0046872">
    <property type="term" value="F:metal ion binding"/>
    <property type="evidence" value="ECO:0007669"/>
    <property type="project" value="UniProtKB-KW"/>
</dbReference>
<accession>A0A4Q1S9D9</accession>
<dbReference type="EMBL" id="SDMK01000005">
    <property type="protein sequence ID" value="RXS93499.1"/>
    <property type="molecule type" value="Genomic_DNA"/>
</dbReference>
<keyword evidence="7" id="KW-0460">Magnesium</keyword>
<gene>
    <name evidence="10" type="primary">folP</name>
    <name evidence="10" type="ORF">ESZ00_18390</name>
</gene>
<dbReference type="SUPFAM" id="SSF51717">
    <property type="entry name" value="Dihydropteroate synthetase-like"/>
    <property type="match status" value="1"/>
</dbReference>
<dbReference type="GO" id="GO:0046656">
    <property type="term" value="P:folic acid biosynthetic process"/>
    <property type="evidence" value="ECO:0007669"/>
    <property type="project" value="UniProtKB-KW"/>
</dbReference>